<dbReference type="InterPro" id="IPR013154">
    <property type="entry name" value="ADH-like_N"/>
</dbReference>
<dbReference type="Gene3D" id="3.90.180.10">
    <property type="entry name" value="Medium-chain alcohol dehydrogenases, catalytic domain"/>
    <property type="match status" value="1"/>
</dbReference>
<dbReference type="SMART" id="SM00829">
    <property type="entry name" value="PKS_ER"/>
    <property type="match status" value="1"/>
</dbReference>
<keyword evidence="3" id="KW-0560">Oxidoreductase</keyword>
<dbReference type="PANTHER" id="PTHR43401:SF2">
    <property type="entry name" value="L-THREONINE 3-DEHYDROGENASE"/>
    <property type="match status" value="1"/>
</dbReference>
<dbReference type="SUPFAM" id="SSF50129">
    <property type="entry name" value="GroES-like"/>
    <property type="match status" value="1"/>
</dbReference>
<organism evidence="6 7">
    <name type="scientific">Alkalibaculum sporogenes</name>
    <dbReference type="NCBI Taxonomy" id="2655001"/>
    <lineage>
        <taxon>Bacteria</taxon>
        <taxon>Bacillati</taxon>
        <taxon>Bacillota</taxon>
        <taxon>Clostridia</taxon>
        <taxon>Eubacteriales</taxon>
        <taxon>Eubacteriaceae</taxon>
        <taxon>Alkalibaculum</taxon>
    </lineage>
</organism>
<evidence type="ECO:0000313" key="6">
    <source>
        <dbReference type="EMBL" id="MPW24370.1"/>
    </source>
</evidence>
<dbReference type="InterPro" id="IPR002328">
    <property type="entry name" value="ADH_Zn_CS"/>
</dbReference>
<evidence type="ECO:0000259" key="5">
    <source>
        <dbReference type="SMART" id="SM00829"/>
    </source>
</evidence>
<evidence type="ECO:0000256" key="3">
    <source>
        <dbReference type="ARBA" id="ARBA00023002"/>
    </source>
</evidence>
<dbReference type="PANTHER" id="PTHR43401">
    <property type="entry name" value="L-THREONINE 3-DEHYDROGENASE"/>
    <property type="match status" value="1"/>
</dbReference>
<dbReference type="InterPro" id="IPR050129">
    <property type="entry name" value="Zn_alcohol_dh"/>
</dbReference>
<dbReference type="Gene3D" id="3.40.50.720">
    <property type="entry name" value="NAD(P)-binding Rossmann-like Domain"/>
    <property type="match status" value="1"/>
</dbReference>
<protein>
    <submittedName>
        <fullName evidence="6">Alcohol dehydrogenase catalytic domain-containing protein</fullName>
    </submittedName>
</protein>
<dbReference type="Pfam" id="PF00107">
    <property type="entry name" value="ADH_zinc_N"/>
    <property type="match status" value="1"/>
</dbReference>
<dbReference type="GO" id="GO:0016491">
    <property type="term" value="F:oxidoreductase activity"/>
    <property type="evidence" value="ECO:0007669"/>
    <property type="project" value="UniProtKB-KW"/>
</dbReference>
<accession>A0A6A7K4Q8</accession>
<comment type="caution">
    <text evidence="6">The sequence shown here is derived from an EMBL/GenBank/DDBJ whole genome shotgun (WGS) entry which is preliminary data.</text>
</comment>
<comment type="similarity">
    <text evidence="4">Belongs to the zinc-containing alcohol dehydrogenase family.</text>
</comment>
<dbReference type="InterPro" id="IPR013149">
    <property type="entry name" value="ADH-like_C"/>
</dbReference>
<evidence type="ECO:0000256" key="4">
    <source>
        <dbReference type="RuleBase" id="RU361277"/>
    </source>
</evidence>
<keyword evidence="1 4" id="KW-0479">Metal-binding</keyword>
<gene>
    <name evidence="6" type="ORF">GC105_01005</name>
</gene>
<comment type="cofactor">
    <cofactor evidence="4">
        <name>Zn(2+)</name>
        <dbReference type="ChEBI" id="CHEBI:29105"/>
    </cofactor>
</comment>
<dbReference type="InterPro" id="IPR036291">
    <property type="entry name" value="NAD(P)-bd_dom_sf"/>
</dbReference>
<dbReference type="PROSITE" id="PS00059">
    <property type="entry name" value="ADH_ZINC"/>
    <property type="match status" value="1"/>
</dbReference>
<proteinExistence type="inferred from homology"/>
<dbReference type="EMBL" id="WHNX01000001">
    <property type="protein sequence ID" value="MPW24370.1"/>
    <property type="molecule type" value="Genomic_DNA"/>
</dbReference>
<evidence type="ECO:0000256" key="1">
    <source>
        <dbReference type="ARBA" id="ARBA00022723"/>
    </source>
</evidence>
<dbReference type="InterPro" id="IPR011032">
    <property type="entry name" value="GroES-like_sf"/>
</dbReference>
<dbReference type="AlphaFoldDB" id="A0A6A7K4Q8"/>
<dbReference type="RefSeq" id="WP_152800780.1">
    <property type="nucleotide sequence ID" value="NZ_WHNX01000001.1"/>
</dbReference>
<sequence length="338" mass="36909">MKTMKQVWFTDDDTVEVRQVKIPDVGVKQIKVKIAYAALCATDVHMVTMGVLGAKPPMHLGHEASGVIEELGQDAEKYGFKVGDKVSLFPVTSCGNCPPCKRGQTQYCENSQDTGAFAEYVVTDVSAVYKIPDDADLKWYSLVEPANCTIRALDLAQIKHGSTVAISGVGGIGSILLNMILLAGSAKVTAIDPVASKRQLALDMGAEYVIDPFSENIEERSIEITEGIGFDYVFEASGSPSASEPALKIMGKGGTMVYFAVFPPNYEMPLNLYDLYMKEGKIQTVFTTTTIMPRTINLMPRLQLDKVIGKIMPLSDAVEGFKLFEKSIYPKILFDCSK</sequence>
<keyword evidence="7" id="KW-1185">Reference proteome</keyword>
<reference evidence="6 7" key="1">
    <citation type="submission" date="2019-10" db="EMBL/GenBank/DDBJ databases">
        <title>Alkalibaculum tamaniensis sp.nov., a new alkaliphilic acetogen, isolated on methoxylated aromatics from a mud volcano.</title>
        <authorList>
            <person name="Khomyakova M.A."/>
            <person name="Merkel A.Y."/>
            <person name="Bonch-Osmolovskaya E.A."/>
            <person name="Slobodkin A.I."/>
        </authorList>
    </citation>
    <scope>NUCLEOTIDE SEQUENCE [LARGE SCALE GENOMIC DNA]</scope>
    <source>
        <strain evidence="6 7">M08DMB</strain>
    </source>
</reference>
<dbReference type="InterPro" id="IPR020843">
    <property type="entry name" value="ER"/>
</dbReference>
<dbReference type="SUPFAM" id="SSF51735">
    <property type="entry name" value="NAD(P)-binding Rossmann-fold domains"/>
    <property type="match status" value="1"/>
</dbReference>
<keyword evidence="2 4" id="KW-0862">Zinc</keyword>
<dbReference type="Proteomes" id="UP000440004">
    <property type="component" value="Unassembled WGS sequence"/>
</dbReference>
<dbReference type="Pfam" id="PF08240">
    <property type="entry name" value="ADH_N"/>
    <property type="match status" value="1"/>
</dbReference>
<name>A0A6A7K4Q8_9FIRM</name>
<feature type="domain" description="Enoyl reductase (ER)" evidence="5">
    <location>
        <begin position="10"/>
        <end position="313"/>
    </location>
</feature>
<evidence type="ECO:0000256" key="2">
    <source>
        <dbReference type="ARBA" id="ARBA00022833"/>
    </source>
</evidence>
<dbReference type="GO" id="GO:0008270">
    <property type="term" value="F:zinc ion binding"/>
    <property type="evidence" value="ECO:0007669"/>
    <property type="project" value="InterPro"/>
</dbReference>
<evidence type="ECO:0000313" key="7">
    <source>
        <dbReference type="Proteomes" id="UP000440004"/>
    </source>
</evidence>